<evidence type="ECO:0000313" key="5">
    <source>
        <dbReference type="EMBL" id="KAF5193592.1"/>
    </source>
</evidence>
<dbReference type="InterPro" id="IPR056789">
    <property type="entry name" value="LRR_R13L1-DRL21"/>
</dbReference>
<dbReference type="GO" id="GO:0005546">
    <property type="term" value="F:phosphatidylinositol-4,5-bisphosphate binding"/>
    <property type="evidence" value="ECO:0007669"/>
    <property type="project" value="InterPro"/>
</dbReference>
<dbReference type="GO" id="GO:0000145">
    <property type="term" value="C:exocyst"/>
    <property type="evidence" value="ECO:0007669"/>
    <property type="project" value="InterPro"/>
</dbReference>
<dbReference type="Proteomes" id="UP000554482">
    <property type="component" value="Unassembled WGS sequence"/>
</dbReference>
<dbReference type="SUPFAM" id="SSF74788">
    <property type="entry name" value="Cullin repeat-like"/>
    <property type="match status" value="1"/>
</dbReference>
<dbReference type="InterPro" id="IPR004140">
    <property type="entry name" value="Exo70"/>
</dbReference>
<dbReference type="PANTHER" id="PTHR12542">
    <property type="entry name" value="EXOCYST COMPLEX PROTEIN EXO70"/>
    <property type="match status" value="1"/>
</dbReference>
<evidence type="ECO:0000313" key="6">
    <source>
        <dbReference type="Proteomes" id="UP000554482"/>
    </source>
</evidence>
<dbReference type="GO" id="GO:0006887">
    <property type="term" value="P:exocytosis"/>
    <property type="evidence" value="ECO:0007669"/>
    <property type="project" value="InterPro"/>
</dbReference>
<dbReference type="PANTHER" id="PTHR12542:SF49">
    <property type="entry name" value="EXOCYST SUBUNIT EXO70 FAMILY PROTEIN"/>
    <property type="match status" value="1"/>
</dbReference>
<protein>
    <submittedName>
        <fullName evidence="5">Exocyst complex component exo70e2</fullName>
    </submittedName>
</protein>
<feature type="domain" description="R13L1/DRL21-like LRR repeat region" evidence="4">
    <location>
        <begin position="65"/>
        <end position="185"/>
    </location>
</feature>
<dbReference type="InterPro" id="IPR046364">
    <property type="entry name" value="Exo70_C"/>
</dbReference>
<keyword evidence="2" id="KW-0813">Transport</keyword>
<comment type="similarity">
    <text evidence="1">Belongs to the EXO70 family.</text>
</comment>
<dbReference type="EMBL" id="JABWDY010019859">
    <property type="protein sequence ID" value="KAF5193592.1"/>
    <property type="molecule type" value="Genomic_DNA"/>
</dbReference>
<proteinExistence type="inferred from homology"/>
<keyword evidence="6" id="KW-1185">Reference proteome</keyword>
<dbReference type="InterPro" id="IPR032675">
    <property type="entry name" value="LRR_dom_sf"/>
</dbReference>
<dbReference type="Gene3D" id="1.20.1280.170">
    <property type="entry name" value="Exocyst complex component Exo70"/>
    <property type="match status" value="1"/>
</dbReference>
<dbReference type="SUPFAM" id="SSF52058">
    <property type="entry name" value="L domain-like"/>
    <property type="match status" value="1"/>
</dbReference>
<evidence type="ECO:0000256" key="1">
    <source>
        <dbReference type="ARBA" id="ARBA00006756"/>
    </source>
</evidence>
<dbReference type="Gene3D" id="3.80.10.10">
    <property type="entry name" value="Ribonuclease Inhibitor"/>
    <property type="match status" value="1"/>
</dbReference>
<name>A0A7J6WBM8_THATH</name>
<evidence type="ECO:0000256" key="2">
    <source>
        <dbReference type="ARBA" id="ARBA00022448"/>
    </source>
</evidence>
<gene>
    <name evidence="5" type="ORF">FRX31_016819</name>
</gene>
<dbReference type="OrthoDB" id="1922221at2759"/>
<evidence type="ECO:0000259" key="4">
    <source>
        <dbReference type="Pfam" id="PF25019"/>
    </source>
</evidence>
<comment type="caution">
    <text evidence="5">The sequence shown here is derived from an EMBL/GenBank/DDBJ whole genome shotgun (WGS) entry which is preliminary data.</text>
</comment>
<feature type="domain" description="Exocyst complex subunit Exo70 C-terminal" evidence="3">
    <location>
        <begin position="672"/>
        <end position="1042"/>
    </location>
</feature>
<accession>A0A7J6WBM8</accession>
<reference evidence="5 6" key="1">
    <citation type="submission" date="2020-06" db="EMBL/GenBank/DDBJ databases">
        <title>Transcriptomic and genomic resources for Thalictrum thalictroides and T. hernandezii: Facilitating candidate gene discovery in an emerging model plant lineage.</title>
        <authorList>
            <person name="Arias T."/>
            <person name="Riano-Pachon D.M."/>
            <person name="Di Stilio V.S."/>
        </authorList>
    </citation>
    <scope>NUCLEOTIDE SEQUENCE [LARGE SCALE GENOMIC DNA]</scope>
    <source>
        <strain evidence="6">cv. WT478/WT964</strain>
        <tissue evidence="5">Leaves</tissue>
    </source>
</reference>
<dbReference type="AlphaFoldDB" id="A0A7J6WBM8"/>
<sequence length="1057" mass="119970">MQTLNLRGCLNLIGLPKGISELINLRHLDMDVSCLLLSMPPGVGHLAELQTLAAFVVGKQNGCRINELKNLANLRGTLSILRLENATSLEEAKEAALDKKKYLDKLDLHWTELQDGLELLENLQPHTQVQELEIVGYGGIKFPYWMGDPLFSKLSTISLHGCRKCELLPPLGKLPSLKSLCISDMDAVKTIHHHFYGRNMDSKNSDLGGIELEAVPHNVSMFNAFPGLENLTINAMNKLELWIEIEEGDFPRLQKLNISGCSKLTTLPELLLLSSLKQLEISRCPSLKSLPSKGLPTSLQYFVIIDCPLLKEQCHKDEGHDWGKLIDISNVWIDYEQMSQGLVNKLESSANMIEEDEMRKLETAKLQARSDQLIIMEDCKPTIPVVEGKENVISATENFVPALETDSNLTASMRKILEDLNIQLSTLNVQSESKQGIGKIEKQLSSVEEKITRWESDHSMVRQSSQYLQAVDEVRNLAKCLEILSLGGDENVKELFRHTHGVLQIAMAGLKEKFSYILSQNTQSFEPENMFEDDPMHDFSGISMEYYFSDISMESGQVEELVQGDSSGQVSEDSFIHLNMTREIAVEEVQSDSSSRVSVDSLIDLVHPNVISELKCIANVMIASSYDQECCQAYISTRKEALDECLILLEVEKMSIEEVTRMDWSDLNIVIKKWLRAMKTFAKVYFPSEKQLCEQIFGDISSVSSFCFFETSKPSILRLLSFGEAIAIGPLSPEKLFRILDMYEVLSDLLPHIDDLFLDEVGSFIKTEYHEVLKRLGDCVVGTYSEFENAVGSYQSTAPFAGGGIHPLTRYVMNYIKFSIDYSDTFNFLLRSHNGEGSVSMLPKLDSVDEKNKGESSSYCFTPIAHRLRSVTITLESNLKTKSNLYKDGALQHFFLMNNIHYMVQKVKSSELRAFFGDDWIRQHNWKFQQEAMNYERSTWSSVLILLRDDGINQGSNSATRTVLKERFKSFNVAFDEVYKNQTGWLIHDPQLREDLRISVSLKVIQAYRTFLGRHACQLDGDRHIERYIKYSADDLQNYLLDFFEGSPRSLHNSRKR</sequence>
<evidence type="ECO:0000259" key="3">
    <source>
        <dbReference type="Pfam" id="PF03081"/>
    </source>
</evidence>
<dbReference type="Pfam" id="PF20669">
    <property type="entry name" value="Exo70_N"/>
    <property type="match status" value="1"/>
</dbReference>
<dbReference type="Pfam" id="PF25019">
    <property type="entry name" value="LRR_R13L1-DRL21"/>
    <property type="match status" value="1"/>
</dbReference>
<organism evidence="5 6">
    <name type="scientific">Thalictrum thalictroides</name>
    <name type="common">Rue-anemone</name>
    <name type="synonym">Anemone thalictroides</name>
    <dbReference type="NCBI Taxonomy" id="46969"/>
    <lineage>
        <taxon>Eukaryota</taxon>
        <taxon>Viridiplantae</taxon>
        <taxon>Streptophyta</taxon>
        <taxon>Embryophyta</taxon>
        <taxon>Tracheophyta</taxon>
        <taxon>Spermatophyta</taxon>
        <taxon>Magnoliopsida</taxon>
        <taxon>Ranunculales</taxon>
        <taxon>Ranunculaceae</taxon>
        <taxon>Thalictroideae</taxon>
        <taxon>Thalictrum</taxon>
    </lineage>
</organism>
<dbReference type="Pfam" id="PF03081">
    <property type="entry name" value="Exo70_C"/>
    <property type="match status" value="1"/>
</dbReference>
<dbReference type="InterPro" id="IPR016159">
    <property type="entry name" value="Cullin_repeat-like_dom_sf"/>
</dbReference>